<evidence type="ECO:0000256" key="1">
    <source>
        <dbReference type="SAM" id="Phobius"/>
    </source>
</evidence>
<accession>A0A7U5CUZ6</accession>
<reference evidence="2 3" key="1">
    <citation type="journal article" date="2015" name="Int. J. Syst. Evol. Microbiol.">
        <title>Sphingomonas hengshuiensis sp. nov., isolated from lake wetland.</title>
        <authorList>
            <person name="Wei S."/>
            <person name="Wang T."/>
            <person name="Liu H."/>
            <person name="Zhang C."/>
            <person name="Guo J."/>
            <person name="Wang Q."/>
            <person name="Liang K."/>
            <person name="Zhang Z."/>
        </authorList>
    </citation>
    <scope>NUCLEOTIDE SEQUENCE [LARGE SCALE GENOMIC DNA]</scope>
    <source>
        <strain evidence="2 3">WHSC-8</strain>
    </source>
</reference>
<dbReference type="OrthoDB" id="5763267at2"/>
<keyword evidence="1" id="KW-1133">Transmembrane helix</keyword>
<protein>
    <recommendedName>
        <fullName evidence="4">Iron reductase</fullName>
    </recommendedName>
</protein>
<keyword evidence="1" id="KW-0812">Transmembrane</keyword>
<feature type="transmembrane region" description="Helical" evidence="1">
    <location>
        <begin position="80"/>
        <end position="98"/>
    </location>
</feature>
<feature type="transmembrane region" description="Helical" evidence="1">
    <location>
        <begin position="36"/>
        <end position="59"/>
    </location>
</feature>
<keyword evidence="3" id="KW-1185">Reference proteome</keyword>
<gene>
    <name evidence="2" type="ORF">TS85_05210</name>
</gene>
<reference evidence="2 3" key="2">
    <citation type="submission" date="2015-02" db="EMBL/GenBank/DDBJ databases">
        <title>The complete genome of Sphingomonas hengshuiensis sp. WHSC-8 isolated from soil of Hengshui Lake.</title>
        <authorList>
            <person name="Wei S."/>
            <person name="Guo J."/>
            <person name="Su C."/>
            <person name="Wu R."/>
            <person name="Zhang Z."/>
            <person name="Liang K."/>
            <person name="Li H."/>
            <person name="Wang T."/>
            <person name="Liu H."/>
            <person name="Zhang C."/>
            <person name="Li Z."/>
            <person name="Wang Q."/>
            <person name="Meng J."/>
        </authorList>
    </citation>
    <scope>NUCLEOTIDE SEQUENCE [LARGE SCALE GENOMIC DNA]</scope>
    <source>
        <strain evidence="2 3">WHSC-8</strain>
    </source>
</reference>
<dbReference type="EMBL" id="CP010836">
    <property type="protein sequence ID" value="AJP74284.1"/>
    <property type="molecule type" value="Genomic_DNA"/>
</dbReference>
<evidence type="ECO:0000313" key="2">
    <source>
        <dbReference type="EMBL" id="AJP74284.1"/>
    </source>
</evidence>
<evidence type="ECO:0008006" key="4">
    <source>
        <dbReference type="Google" id="ProtNLM"/>
    </source>
</evidence>
<dbReference type="KEGG" id="sphi:TS85_05210"/>
<feature type="transmembrane region" description="Helical" evidence="1">
    <location>
        <begin position="170"/>
        <end position="191"/>
    </location>
</feature>
<organism evidence="2 3">
    <name type="scientific">Sphingomonas hengshuiensis</name>
    <dbReference type="NCBI Taxonomy" id="1609977"/>
    <lineage>
        <taxon>Bacteria</taxon>
        <taxon>Pseudomonadati</taxon>
        <taxon>Pseudomonadota</taxon>
        <taxon>Alphaproteobacteria</taxon>
        <taxon>Sphingomonadales</taxon>
        <taxon>Sphingomonadaceae</taxon>
        <taxon>Sphingomonas</taxon>
    </lineage>
</organism>
<keyword evidence="1" id="KW-0472">Membrane</keyword>
<dbReference type="Proteomes" id="UP000032300">
    <property type="component" value="Chromosome"/>
</dbReference>
<evidence type="ECO:0000313" key="3">
    <source>
        <dbReference type="Proteomes" id="UP000032300"/>
    </source>
</evidence>
<name>A0A7U5CUZ6_9SPHN</name>
<proteinExistence type="predicted"/>
<dbReference type="AlphaFoldDB" id="A0A7U5CUZ6"/>
<sequence length="192" mass="21232">MRTSLLSREVIPFYLSLAALGGAALALDAALHLANAVWIGRYLGIPGVLLILASSGYSMRKRKLIKSGKPANLLRWHERLAWAGSLLVLVHAGIHFNAILAWLAAWAMLINIASGLTGKYLLGRSRKRLEATRTRLRAQGLSAEALEEQTYWDSLTFDVVKAWRVVHLPITLAFGVLALAHIIAICLFWGWR</sequence>